<dbReference type="AlphaFoldDB" id="A0AAN8ZVC3"/>
<dbReference type="EMBL" id="JAXCGZ010023681">
    <property type="protein sequence ID" value="KAK7006774.1"/>
    <property type="molecule type" value="Genomic_DNA"/>
</dbReference>
<comment type="caution">
    <text evidence="2">The sequence shown here is derived from an EMBL/GenBank/DDBJ whole genome shotgun (WGS) entry which is preliminary data.</text>
</comment>
<sequence length="142" mass="15549">MRGGNDFVISLISQTNANRVGELTGLLLRQYQLLNRSELRVVVSATLQCMLGNKSRMVNIEESNVGSFPAFSKGSKRSELVYTWPSSMNKELAPPPQTTIHRQAPAPPSRPHGANGYGNGHIKTNGHNVNRHSNGVHTYGNL</sequence>
<keyword evidence="3" id="KW-1185">Reference proteome</keyword>
<evidence type="ECO:0000313" key="3">
    <source>
        <dbReference type="Proteomes" id="UP001381693"/>
    </source>
</evidence>
<dbReference type="Proteomes" id="UP001381693">
    <property type="component" value="Unassembled WGS sequence"/>
</dbReference>
<feature type="region of interest" description="Disordered" evidence="1">
    <location>
        <begin position="88"/>
        <end position="142"/>
    </location>
</feature>
<accession>A0AAN8ZVC3</accession>
<reference evidence="2 3" key="1">
    <citation type="submission" date="2023-11" db="EMBL/GenBank/DDBJ databases">
        <title>Halocaridina rubra genome assembly.</title>
        <authorList>
            <person name="Smith C."/>
        </authorList>
    </citation>
    <scope>NUCLEOTIDE SEQUENCE [LARGE SCALE GENOMIC DNA]</scope>
    <source>
        <strain evidence="2">EP-1</strain>
        <tissue evidence="2">Whole</tissue>
    </source>
</reference>
<protein>
    <submittedName>
        <fullName evidence="2">Uncharacterized protein</fullName>
    </submittedName>
</protein>
<proteinExistence type="predicted"/>
<evidence type="ECO:0000313" key="2">
    <source>
        <dbReference type="EMBL" id="KAK7006774.1"/>
    </source>
</evidence>
<feature type="compositionally biased region" description="Polar residues" evidence="1">
    <location>
        <begin position="125"/>
        <end position="142"/>
    </location>
</feature>
<gene>
    <name evidence="2" type="ORF">SK128_028553</name>
</gene>
<evidence type="ECO:0000256" key="1">
    <source>
        <dbReference type="SAM" id="MobiDB-lite"/>
    </source>
</evidence>
<organism evidence="2 3">
    <name type="scientific">Halocaridina rubra</name>
    <name type="common">Hawaiian red shrimp</name>
    <dbReference type="NCBI Taxonomy" id="373956"/>
    <lineage>
        <taxon>Eukaryota</taxon>
        <taxon>Metazoa</taxon>
        <taxon>Ecdysozoa</taxon>
        <taxon>Arthropoda</taxon>
        <taxon>Crustacea</taxon>
        <taxon>Multicrustacea</taxon>
        <taxon>Malacostraca</taxon>
        <taxon>Eumalacostraca</taxon>
        <taxon>Eucarida</taxon>
        <taxon>Decapoda</taxon>
        <taxon>Pleocyemata</taxon>
        <taxon>Caridea</taxon>
        <taxon>Atyoidea</taxon>
        <taxon>Atyidae</taxon>
        <taxon>Halocaridina</taxon>
    </lineage>
</organism>
<name>A0AAN8ZVC3_HALRR</name>